<feature type="region of interest" description="Disordered" evidence="1">
    <location>
        <begin position="28"/>
        <end position="52"/>
    </location>
</feature>
<name>A0AAT9HW15_9ACTN</name>
<accession>A0AAT9HW15</accession>
<dbReference type="EMBL" id="AP035768">
    <property type="protein sequence ID" value="BFO21569.1"/>
    <property type="molecule type" value="Genomic_DNA"/>
</dbReference>
<evidence type="ECO:0000313" key="2">
    <source>
        <dbReference type="EMBL" id="BFO21569.1"/>
    </source>
</evidence>
<protein>
    <submittedName>
        <fullName evidence="2">Uncharacterized protein</fullName>
    </submittedName>
</protein>
<evidence type="ECO:0000256" key="1">
    <source>
        <dbReference type="SAM" id="MobiDB-lite"/>
    </source>
</evidence>
<gene>
    <name evidence="2" type="ORF">SHKM778_79570</name>
</gene>
<reference evidence="2" key="1">
    <citation type="submission" date="2024-06" db="EMBL/GenBank/DDBJ databases">
        <authorList>
            <consortium name="consrtm"/>
            <person name="Uemura M."/>
            <person name="Terahara T."/>
        </authorList>
    </citation>
    <scope>NUCLEOTIDE SEQUENCE</scope>
    <source>
        <strain evidence="2">KM77-8</strain>
    </source>
</reference>
<sequence>MPGTNLTREEARQRAKLLTVDSYEIDLDLSGAQGGGTSRSSEAESGEAPTGP</sequence>
<organism evidence="2">
    <name type="scientific">Streptomyces haneummycinicus</name>
    <dbReference type="NCBI Taxonomy" id="3074435"/>
    <lineage>
        <taxon>Bacteria</taxon>
        <taxon>Bacillati</taxon>
        <taxon>Actinomycetota</taxon>
        <taxon>Actinomycetes</taxon>
        <taxon>Kitasatosporales</taxon>
        <taxon>Streptomycetaceae</taxon>
        <taxon>Streptomyces</taxon>
    </lineage>
</organism>
<proteinExistence type="predicted"/>
<reference evidence="2" key="2">
    <citation type="submission" date="2024-07" db="EMBL/GenBank/DDBJ databases">
        <title>Streptomyces haneummycinica sp. nov., a new antibiotic-producing actinobacterium isolated from marine sediment.</title>
        <authorList>
            <person name="Uemura M."/>
            <person name="Hamada M."/>
            <person name="Hirano S."/>
            <person name="Kobayashi K."/>
            <person name="Ohshiro T."/>
            <person name="Kobayashi T."/>
            <person name="Terahara T."/>
        </authorList>
    </citation>
    <scope>NUCLEOTIDE SEQUENCE</scope>
    <source>
        <strain evidence="2">KM77-8</strain>
    </source>
</reference>
<dbReference type="AlphaFoldDB" id="A0AAT9HW15"/>